<dbReference type="AlphaFoldDB" id="D8LGR0"/>
<name>D8LGR0_ECTSI</name>
<organism evidence="1 2">
    <name type="scientific">Ectocarpus siliculosus</name>
    <name type="common">Brown alga</name>
    <name type="synonym">Conferva siliculosa</name>
    <dbReference type="NCBI Taxonomy" id="2880"/>
    <lineage>
        <taxon>Eukaryota</taxon>
        <taxon>Sar</taxon>
        <taxon>Stramenopiles</taxon>
        <taxon>Ochrophyta</taxon>
        <taxon>PX clade</taxon>
        <taxon>Phaeophyceae</taxon>
        <taxon>Ectocarpales</taxon>
        <taxon>Ectocarpaceae</taxon>
        <taxon>Ectocarpus</taxon>
    </lineage>
</organism>
<reference evidence="1 2" key="1">
    <citation type="journal article" date="2010" name="Nature">
        <title>The Ectocarpus genome and the independent evolution of multicellularity in brown algae.</title>
        <authorList>
            <person name="Cock J.M."/>
            <person name="Sterck L."/>
            <person name="Rouze P."/>
            <person name="Scornet D."/>
            <person name="Allen A.E."/>
            <person name="Amoutzias G."/>
            <person name="Anthouard V."/>
            <person name="Artiguenave F."/>
            <person name="Aury J.M."/>
            <person name="Badger J.H."/>
            <person name="Beszteri B."/>
            <person name="Billiau K."/>
            <person name="Bonnet E."/>
            <person name="Bothwell J.H."/>
            <person name="Bowler C."/>
            <person name="Boyen C."/>
            <person name="Brownlee C."/>
            <person name="Carrano C.J."/>
            <person name="Charrier B."/>
            <person name="Cho G.Y."/>
            <person name="Coelho S.M."/>
            <person name="Collen J."/>
            <person name="Corre E."/>
            <person name="Da Silva C."/>
            <person name="Delage L."/>
            <person name="Delaroque N."/>
            <person name="Dittami S.M."/>
            <person name="Doulbeau S."/>
            <person name="Elias M."/>
            <person name="Farnham G."/>
            <person name="Gachon C.M."/>
            <person name="Gschloessl B."/>
            <person name="Heesch S."/>
            <person name="Jabbari K."/>
            <person name="Jubin C."/>
            <person name="Kawai H."/>
            <person name="Kimura K."/>
            <person name="Kloareg B."/>
            <person name="Kupper F.C."/>
            <person name="Lang D."/>
            <person name="Le Bail A."/>
            <person name="Leblanc C."/>
            <person name="Lerouge P."/>
            <person name="Lohr M."/>
            <person name="Lopez P.J."/>
            <person name="Martens C."/>
            <person name="Maumus F."/>
            <person name="Michel G."/>
            <person name="Miranda-Saavedra D."/>
            <person name="Morales J."/>
            <person name="Moreau H."/>
            <person name="Motomura T."/>
            <person name="Nagasato C."/>
            <person name="Napoli C.A."/>
            <person name="Nelson D.R."/>
            <person name="Nyvall-Collen P."/>
            <person name="Peters A.F."/>
            <person name="Pommier C."/>
            <person name="Potin P."/>
            <person name="Poulain J."/>
            <person name="Quesneville H."/>
            <person name="Read B."/>
            <person name="Rensing S.A."/>
            <person name="Ritter A."/>
            <person name="Rousvoal S."/>
            <person name="Samanta M."/>
            <person name="Samson G."/>
            <person name="Schroeder D.C."/>
            <person name="Segurens B."/>
            <person name="Strittmatter M."/>
            <person name="Tonon T."/>
            <person name="Tregear J.W."/>
            <person name="Valentin K."/>
            <person name="von Dassow P."/>
            <person name="Yamagishi T."/>
            <person name="Van de Peer Y."/>
            <person name="Wincker P."/>
        </authorList>
    </citation>
    <scope>NUCLEOTIDE SEQUENCE [LARGE SCALE GENOMIC DNA]</scope>
    <source>
        <strain evidence="2">Ec32 / CCAP1310/4</strain>
    </source>
</reference>
<protein>
    <submittedName>
        <fullName evidence="1">Uncharacterized protein</fullName>
    </submittedName>
</protein>
<keyword evidence="2" id="KW-1185">Reference proteome</keyword>
<sequence>MEWKKHGTDSHYMKGHHEYGQITTETGSPFAFDGFRVRHLFKADPKLWKISLSGFRRPFRGVGDQPTHTIRNDPNPQRYMFVDSRPEHNWTMLQKNFDSGGIAGEFFIEHADVDNIRKLEASAQRLIAADFLNGGKMEGKADYCIPVYIICALNGGESYLGLDDHDNVIRTDAPHVWYLGRGRNAIAKRNISDAAMKVFDRSVASAAAAATGVSAAADHGGS</sequence>
<proteinExistence type="predicted"/>
<dbReference type="Proteomes" id="UP000002630">
    <property type="component" value="Linkage Group LG18"/>
</dbReference>
<dbReference type="EMBL" id="FN649743">
    <property type="protein sequence ID" value="CBN79080.1"/>
    <property type="molecule type" value="Genomic_DNA"/>
</dbReference>
<dbReference type="EMBL" id="FN648262">
    <property type="protein sequence ID" value="CBN79080.1"/>
    <property type="molecule type" value="Genomic_DNA"/>
</dbReference>
<accession>D8LGR0</accession>
<dbReference type="InParanoid" id="D8LGR0"/>
<gene>
    <name evidence="1" type="ORF">Esi_0176_0024</name>
</gene>
<evidence type="ECO:0000313" key="2">
    <source>
        <dbReference type="Proteomes" id="UP000002630"/>
    </source>
</evidence>
<evidence type="ECO:0000313" key="1">
    <source>
        <dbReference type="EMBL" id="CBN79080.1"/>
    </source>
</evidence>
<dbReference type="OrthoDB" id="10295323at2759"/>